<dbReference type="PANTHER" id="PTHR30055:SF234">
    <property type="entry name" value="HTH-TYPE TRANSCRIPTIONAL REGULATOR BETI"/>
    <property type="match status" value="1"/>
</dbReference>
<evidence type="ECO:0000256" key="3">
    <source>
        <dbReference type="ARBA" id="ARBA00023163"/>
    </source>
</evidence>
<dbReference type="Gene3D" id="1.10.357.10">
    <property type="entry name" value="Tetracycline Repressor, domain 2"/>
    <property type="match status" value="1"/>
</dbReference>
<dbReference type="Proteomes" id="UP000018837">
    <property type="component" value="Unassembled WGS sequence"/>
</dbReference>
<evidence type="ECO:0000256" key="4">
    <source>
        <dbReference type="PROSITE-ProRule" id="PRU00335"/>
    </source>
</evidence>
<dbReference type="PATRIC" id="fig|1411148.3.peg.1048"/>
<keyword evidence="2 4" id="KW-0238">DNA-binding</keyword>
<dbReference type="InterPro" id="IPR009057">
    <property type="entry name" value="Homeodomain-like_sf"/>
</dbReference>
<keyword evidence="5" id="KW-1133">Transmembrane helix</keyword>
<dbReference type="InterPro" id="IPR001647">
    <property type="entry name" value="HTH_TetR"/>
</dbReference>
<feature type="domain" description="HTH tetR-type" evidence="6">
    <location>
        <begin position="8"/>
        <end position="68"/>
    </location>
</feature>
<accession>W2C3Y8</accession>
<gene>
    <name evidence="7" type="ORF">N425_06935</name>
</gene>
<dbReference type="PRINTS" id="PR00455">
    <property type="entry name" value="HTHTETR"/>
</dbReference>
<organism evidence="7 8">
    <name type="scientific">Tannerella sp. oral taxon BU063 isolate Cell 2</name>
    <dbReference type="NCBI Taxonomy" id="1411148"/>
    <lineage>
        <taxon>Bacteria</taxon>
        <taxon>Pseudomonadati</taxon>
        <taxon>Bacteroidota</taxon>
        <taxon>Bacteroidia</taxon>
        <taxon>Bacteroidales</taxon>
        <taxon>Tannerellaceae</taxon>
        <taxon>Tannerella</taxon>
    </lineage>
</organism>
<protein>
    <submittedName>
        <fullName evidence="7">TetR family transcriptional regulator</fullName>
    </submittedName>
</protein>
<evidence type="ECO:0000259" key="6">
    <source>
        <dbReference type="PROSITE" id="PS50977"/>
    </source>
</evidence>
<feature type="transmembrane region" description="Helical" evidence="5">
    <location>
        <begin position="157"/>
        <end position="175"/>
    </location>
</feature>
<dbReference type="SUPFAM" id="SSF48498">
    <property type="entry name" value="Tetracyclin repressor-like, C-terminal domain"/>
    <property type="match status" value="1"/>
</dbReference>
<evidence type="ECO:0000256" key="5">
    <source>
        <dbReference type="SAM" id="Phobius"/>
    </source>
</evidence>
<dbReference type="PANTHER" id="PTHR30055">
    <property type="entry name" value="HTH-TYPE TRANSCRIPTIONAL REGULATOR RUTR"/>
    <property type="match status" value="1"/>
</dbReference>
<keyword evidence="5" id="KW-0812">Transmembrane</keyword>
<feature type="DNA-binding region" description="H-T-H motif" evidence="4">
    <location>
        <begin position="31"/>
        <end position="50"/>
    </location>
</feature>
<dbReference type="InterPro" id="IPR036271">
    <property type="entry name" value="Tet_transcr_reg_TetR-rel_C_sf"/>
</dbReference>
<evidence type="ECO:0000256" key="2">
    <source>
        <dbReference type="ARBA" id="ARBA00023125"/>
    </source>
</evidence>
<dbReference type="Pfam" id="PF00440">
    <property type="entry name" value="TetR_N"/>
    <property type="match status" value="1"/>
</dbReference>
<proteinExistence type="predicted"/>
<keyword evidence="1" id="KW-0805">Transcription regulation</keyword>
<dbReference type="AlphaFoldDB" id="W2C3Y8"/>
<evidence type="ECO:0000256" key="1">
    <source>
        <dbReference type="ARBA" id="ARBA00023015"/>
    </source>
</evidence>
<dbReference type="SUPFAM" id="SSF46689">
    <property type="entry name" value="Homeodomain-like"/>
    <property type="match status" value="1"/>
</dbReference>
<sequence>MIMKIEKQNMEQTILKAAEELFIDQGFVKTTTVQIAKKAGCNSAMVHYYYRTKEQLFERIYGEKIKLVIESLTAISGSGKSLEERVAEIIDVYFDFLSRNPRLPAFMLYEAQQSPAVNEHITNRLREALGSIIAPIDAELRAAASNGQIRPIQTIDLFMSVLTLCLGTFLIIPVFRNVWEMSDEEYSELLCRRRTEIKETILSRLKP</sequence>
<keyword evidence="5" id="KW-0472">Membrane</keyword>
<dbReference type="GO" id="GO:0003700">
    <property type="term" value="F:DNA-binding transcription factor activity"/>
    <property type="evidence" value="ECO:0007669"/>
    <property type="project" value="TreeGrafter"/>
</dbReference>
<reference evidence="7 8" key="1">
    <citation type="submission" date="2013-11" db="EMBL/GenBank/DDBJ databases">
        <title>Single cell genomics of uncultured Tannerella BU063 (oral taxon 286).</title>
        <authorList>
            <person name="Beall C.J."/>
            <person name="Campbell A.G."/>
            <person name="Griffen A.L."/>
            <person name="Podar M."/>
            <person name="Leys E.J."/>
        </authorList>
    </citation>
    <scope>NUCLEOTIDE SEQUENCE [LARGE SCALE GENOMIC DNA]</scope>
    <source>
        <strain evidence="7">Cell 2</strain>
    </source>
</reference>
<comment type="caution">
    <text evidence="7">The sequence shown here is derived from an EMBL/GenBank/DDBJ whole genome shotgun (WGS) entry which is preliminary data.</text>
</comment>
<name>W2C3Y8_9BACT</name>
<evidence type="ECO:0000313" key="8">
    <source>
        <dbReference type="Proteomes" id="UP000018837"/>
    </source>
</evidence>
<dbReference type="InterPro" id="IPR050109">
    <property type="entry name" value="HTH-type_TetR-like_transc_reg"/>
</dbReference>
<dbReference type="PROSITE" id="PS50977">
    <property type="entry name" value="HTH_TETR_2"/>
    <property type="match status" value="1"/>
</dbReference>
<keyword evidence="3" id="KW-0804">Transcription</keyword>
<dbReference type="GO" id="GO:0000976">
    <property type="term" value="F:transcription cis-regulatory region binding"/>
    <property type="evidence" value="ECO:0007669"/>
    <property type="project" value="TreeGrafter"/>
</dbReference>
<dbReference type="EMBL" id="AYUF01000425">
    <property type="protein sequence ID" value="ETK01929.1"/>
    <property type="molecule type" value="Genomic_DNA"/>
</dbReference>
<evidence type="ECO:0000313" key="7">
    <source>
        <dbReference type="EMBL" id="ETK01929.1"/>
    </source>
</evidence>